<keyword evidence="4 9" id="KW-0349">Heme</keyword>
<evidence type="ECO:0000313" key="12">
    <source>
        <dbReference type="EMBL" id="KAK0465857.1"/>
    </source>
</evidence>
<dbReference type="Pfam" id="PF00067">
    <property type="entry name" value="p450"/>
    <property type="match status" value="1"/>
</dbReference>
<organism evidence="12 13">
    <name type="scientific">Armillaria tabescens</name>
    <name type="common">Ringless honey mushroom</name>
    <name type="synonym">Agaricus tabescens</name>
    <dbReference type="NCBI Taxonomy" id="1929756"/>
    <lineage>
        <taxon>Eukaryota</taxon>
        <taxon>Fungi</taxon>
        <taxon>Dikarya</taxon>
        <taxon>Basidiomycota</taxon>
        <taxon>Agaricomycotina</taxon>
        <taxon>Agaricomycetes</taxon>
        <taxon>Agaricomycetidae</taxon>
        <taxon>Agaricales</taxon>
        <taxon>Marasmiineae</taxon>
        <taxon>Physalacriaceae</taxon>
        <taxon>Desarmillaria</taxon>
    </lineage>
</organism>
<dbReference type="GO" id="GO:0005506">
    <property type="term" value="F:iron ion binding"/>
    <property type="evidence" value="ECO:0007669"/>
    <property type="project" value="InterPro"/>
</dbReference>
<evidence type="ECO:0000256" key="10">
    <source>
        <dbReference type="RuleBase" id="RU000461"/>
    </source>
</evidence>
<dbReference type="CDD" id="cd11065">
    <property type="entry name" value="CYP64-like"/>
    <property type="match status" value="1"/>
</dbReference>
<evidence type="ECO:0000256" key="1">
    <source>
        <dbReference type="ARBA" id="ARBA00001971"/>
    </source>
</evidence>
<dbReference type="PANTHER" id="PTHR46300">
    <property type="entry name" value="P450, PUTATIVE (EUROFUNG)-RELATED-RELATED"/>
    <property type="match status" value="1"/>
</dbReference>
<dbReference type="SUPFAM" id="SSF48264">
    <property type="entry name" value="Cytochrome P450"/>
    <property type="match status" value="1"/>
</dbReference>
<keyword evidence="7 9" id="KW-0408">Iron</keyword>
<dbReference type="InterPro" id="IPR036396">
    <property type="entry name" value="Cyt_P450_sf"/>
</dbReference>
<keyword evidence="13" id="KW-1185">Reference proteome</keyword>
<keyword evidence="8 10" id="KW-0503">Monooxygenase</keyword>
<evidence type="ECO:0000256" key="5">
    <source>
        <dbReference type="ARBA" id="ARBA00022723"/>
    </source>
</evidence>
<dbReference type="GO" id="GO:0016705">
    <property type="term" value="F:oxidoreductase activity, acting on paired donors, with incorporation or reduction of molecular oxygen"/>
    <property type="evidence" value="ECO:0007669"/>
    <property type="project" value="InterPro"/>
</dbReference>
<dbReference type="GO" id="GO:0020037">
    <property type="term" value="F:heme binding"/>
    <property type="evidence" value="ECO:0007669"/>
    <property type="project" value="InterPro"/>
</dbReference>
<feature type="transmembrane region" description="Helical" evidence="11">
    <location>
        <begin position="6"/>
        <end position="24"/>
    </location>
</feature>
<evidence type="ECO:0000256" key="3">
    <source>
        <dbReference type="ARBA" id="ARBA00010617"/>
    </source>
</evidence>
<keyword evidence="11" id="KW-0472">Membrane</keyword>
<keyword evidence="11" id="KW-0812">Transmembrane</keyword>
<comment type="pathway">
    <text evidence="2">Secondary metabolite biosynthesis.</text>
</comment>
<comment type="caution">
    <text evidence="12">The sequence shown here is derived from an EMBL/GenBank/DDBJ whole genome shotgun (WGS) entry which is preliminary data.</text>
</comment>
<name>A0AA39NHS0_ARMTA</name>
<evidence type="ECO:0000256" key="6">
    <source>
        <dbReference type="ARBA" id="ARBA00023002"/>
    </source>
</evidence>
<keyword evidence="11" id="KW-1133">Transmembrane helix</keyword>
<dbReference type="AlphaFoldDB" id="A0AA39NHS0"/>
<dbReference type="InterPro" id="IPR050364">
    <property type="entry name" value="Cytochrome_P450_fung"/>
</dbReference>
<evidence type="ECO:0000313" key="13">
    <source>
        <dbReference type="Proteomes" id="UP001175211"/>
    </source>
</evidence>
<dbReference type="EMBL" id="JAUEPS010000004">
    <property type="protein sequence ID" value="KAK0465857.1"/>
    <property type="molecule type" value="Genomic_DNA"/>
</dbReference>
<evidence type="ECO:0000256" key="11">
    <source>
        <dbReference type="SAM" id="Phobius"/>
    </source>
</evidence>
<sequence length="508" mass="57501">MFGFFSAQDFFLVIFALIFVWGLFRRSRRNAPLPPGPRGLPLIGNLVDMPSEKEWFTFARWAKEYGDIASVSILGQRIVIVNSAQVAMDMLDKKSSIFSDRPVVTMGGELVGWKKILGLMPYGARFRNYRRRAHQLFGNNAAMKQFLPMEELETHRFLKRLLDKPDDLSTHIRKTAGAIILQITYGYEIQEDEDPFVELAEQAMHQFSLSVASGGFLVNLVPSLRYIPDWFPGAEFKRIAKRWASTLSDMVEKPYDYVKQKMAIREARISFTSKQLDAGVNAEEEVDLKWLAASLYAGGADTTVASIYAFFKAMLLFPEVQAKAQAEIDAVVGNDKLPGFDDRERLPYINALVLEVSRWHTIAPTGIPHCVTEDDVHSGYFIPKGSIVLANIWKMLHDPAVYDKPFEFRPERFIRTEDKEPEFDPYNVSFGFGRRICPGRVLADASIFISCAMVLAVFNISKYREGGIVFEPDTETTSGTVSHPTPFKCTIKPRSEKALGLINEERFA</sequence>
<evidence type="ECO:0000256" key="7">
    <source>
        <dbReference type="ARBA" id="ARBA00023004"/>
    </source>
</evidence>
<evidence type="ECO:0000256" key="4">
    <source>
        <dbReference type="ARBA" id="ARBA00022617"/>
    </source>
</evidence>
<dbReference type="PRINTS" id="PR00463">
    <property type="entry name" value="EP450I"/>
</dbReference>
<dbReference type="Proteomes" id="UP001175211">
    <property type="component" value="Unassembled WGS sequence"/>
</dbReference>
<gene>
    <name evidence="12" type="ORF">EV420DRAFT_1508327</name>
</gene>
<dbReference type="PANTHER" id="PTHR46300:SF7">
    <property type="entry name" value="P450, PUTATIVE (EUROFUNG)-RELATED"/>
    <property type="match status" value="1"/>
</dbReference>
<evidence type="ECO:0000256" key="8">
    <source>
        <dbReference type="ARBA" id="ARBA00023033"/>
    </source>
</evidence>
<protein>
    <submittedName>
        <fullName evidence="12">Cytochrome P450</fullName>
    </submittedName>
</protein>
<reference evidence="12" key="1">
    <citation type="submission" date="2023-06" db="EMBL/GenBank/DDBJ databases">
        <authorList>
            <consortium name="Lawrence Berkeley National Laboratory"/>
            <person name="Ahrendt S."/>
            <person name="Sahu N."/>
            <person name="Indic B."/>
            <person name="Wong-Bajracharya J."/>
            <person name="Merenyi Z."/>
            <person name="Ke H.-M."/>
            <person name="Monk M."/>
            <person name="Kocsube S."/>
            <person name="Drula E."/>
            <person name="Lipzen A."/>
            <person name="Balint B."/>
            <person name="Henrissat B."/>
            <person name="Andreopoulos B."/>
            <person name="Martin F.M."/>
            <person name="Harder C.B."/>
            <person name="Rigling D."/>
            <person name="Ford K.L."/>
            <person name="Foster G.D."/>
            <person name="Pangilinan J."/>
            <person name="Papanicolaou A."/>
            <person name="Barry K."/>
            <person name="LaButti K."/>
            <person name="Viragh M."/>
            <person name="Koriabine M."/>
            <person name="Yan M."/>
            <person name="Riley R."/>
            <person name="Champramary S."/>
            <person name="Plett K.L."/>
            <person name="Tsai I.J."/>
            <person name="Slot J."/>
            <person name="Sipos G."/>
            <person name="Plett J."/>
            <person name="Nagy L.G."/>
            <person name="Grigoriev I.V."/>
        </authorList>
    </citation>
    <scope>NUCLEOTIDE SEQUENCE</scope>
    <source>
        <strain evidence="12">CCBAS 213</strain>
    </source>
</reference>
<dbReference type="InterPro" id="IPR001128">
    <property type="entry name" value="Cyt_P450"/>
</dbReference>
<dbReference type="PROSITE" id="PS00086">
    <property type="entry name" value="CYTOCHROME_P450"/>
    <property type="match status" value="1"/>
</dbReference>
<evidence type="ECO:0000256" key="2">
    <source>
        <dbReference type="ARBA" id="ARBA00005179"/>
    </source>
</evidence>
<comment type="cofactor">
    <cofactor evidence="1 9">
        <name>heme</name>
        <dbReference type="ChEBI" id="CHEBI:30413"/>
    </cofactor>
</comment>
<keyword evidence="6 10" id="KW-0560">Oxidoreductase</keyword>
<keyword evidence="5 9" id="KW-0479">Metal-binding</keyword>
<dbReference type="GO" id="GO:0004497">
    <property type="term" value="F:monooxygenase activity"/>
    <property type="evidence" value="ECO:0007669"/>
    <property type="project" value="UniProtKB-KW"/>
</dbReference>
<dbReference type="InterPro" id="IPR017972">
    <property type="entry name" value="Cyt_P450_CS"/>
</dbReference>
<accession>A0AA39NHS0</accession>
<feature type="binding site" description="axial binding residue" evidence="9">
    <location>
        <position position="437"/>
    </location>
    <ligand>
        <name>heme</name>
        <dbReference type="ChEBI" id="CHEBI:30413"/>
    </ligand>
    <ligandPart>
        <name>Fe</name>
        <dbReference type="ChEBI" id="CHEBI:18248"/>
    </ligandPart>
</feature>
<comment type="similarity">
    <text evidence="3 10">Belongs to the cytochrome P450 family.</text>
</comment>
<dbReference type="Gene3D" id="1.10.630.10">
    <property type="entry name" value="Cytochrome P450"/>
    <property type="match status" value="1"/>
</dbReference>
<dbReference type="GeneID" id="85354984"/>
<evidence type="ECO:0000256" key="9">
    <source>
        <dbReference type="PIRSR" id="PIRSR602401-1"/>
    </source>
</evidence>
<dbReference type="InterPro" id="IPR002401">
    <property type="entry name" value="Cyt_P450_E_grp-I"/>
</dbReference>
<proteinExistence type="inferred from homology"/>
<dbReference type="RefSeq" id="XP_060336684.1">
    <property type="nucleotide sequence ID" value="XM_060471436.1"/>
</dbReference>